<dbReference type="CDD" id="cd12148">
    <property type="entry name" value="fungal_TF_MHR"/>
    <property type="match status" value="1"/>
</dbReference>
<evidence type="ECO:0000313" key="5">
    <source>
        <dbReference type="EMBL" id="KND91081.1"/>
    </source>
</evidence>
<dbReference type="SUPFAM" id="SSF57701">
    <property type="entry name" value="Zn2/Cys6 DNA-binding domain"/>
    <property type="match status" value="1"/>
</dbReference>
<dbReference type="EMBL" id="LFRF01000010">
    <property type="protein sequence ID" value="KND91081.1"/>
    <property type="molecule type" value="Genomic_DNA"/>
</dbReference>
<dbReference type="GO" id="GO:0003677">
    <property type="term" value="F:DNA binding"/>
    <property type="evidence" value="ECO:0007669"/>
    <property type="project" value="InterPro"/>
</dbReference>
<organism evidence="5 6">
    <name type="scientific">Tolypocladium ophioglossoides (strain CBS 100239)</name>
    <name type="common">Snaketongue truffleclub</name>
    <name type="synonym">Elaphocordyceps ophioglossoides</name>
    <dbReference type="NCBI Taxonomy" id="1163406"/>
    <lineage>
        <taxon>Eukaryota</taxon>
        <taxon>Fungi</taxon>
        <taxon>Dikarya</taxon>
        <taxon>Ascomycota</taxon>
        <taxon>Pezizomycotina</taxon>
        <taxon>Sordariomycetes</taxon>
        <taxon>Hypocreomycetidae</taxon>
        <taxon>Hypocreales</taxon>
        <taxon>Ophiocordycipitaceae</taxon>
        <taxon>Tolypocladium</taxon>
    </lineage>
</organism>
<dbReference type="PANTHER" id="PTHR47425">
    <property type="entry name" value="FARB-RELATED"/>
    <property type="match status" value="1"/>
</dbReference>
<dbReference type="GO" id="GO:0006351">
    <property type="term" value="P:DNA-templated transcription"/>
    <property type="evidence" value="ECO:0007669"/>
    <property type="project" value="InterPro"/>
</dbReference>
<reference evidence="5 6" key="1">
    <citation type="journal article" date="2015" name="BMC Genomics">
        <title>The genome of the truffle-parasite Tolypocladium ophioglossoides and the evolution of antifungal peptaibiotics.</title>
        <authorList>
            <person name="Quandt C.A."/>
            <person name="Bushley K.E."/>
            <person name="Spatafora J.W."/>
        </authorList>
    </citation>
    <scope>NUCLEOTIDE SEQUENCE [LARGE SCALE GENOMIC DNA]</scope>
    <source>
        <strain evidence="5 6">CBS 100239</strain>
    </source>
</reference>
<comment type="caution">
    <text evidence="5">The sequence shown here is derived from an EMBL/GenBank/DDBJ whole genome shotgun (WGS) entry which is preliminary data.</text>
</comment>
<dbReference type="Pfam" id="PF04082">
    <property type="entry name" value="Fungal_trans"/>
    <property type="match status" value="1"/>
</dbReference>
<dbReference type="GO" id="GO:0008270">
    <property type="term" value="F:zinc ion binding"/>
    <property type="evidence" value="ECO:0007669"/>
    <property type="project" value="InterPro"/>
</dbReference>
<dbReference type="Gene3D" id="4.10.240.10">
    <property type="entry name" value="Zn(2)-C6 fungal-type DNA-binding domain"/>
    <property type="match status" value="1"/>
</dbReference>
<dbReference type="PANTHER" id="PTHR47425:SF2">
    <property type="entry name" value="FARB-RELATED"/>
    <property type="match status" value="1"/>
</dbReference>
<accession>A0A0L0NAJ5</accession>
<feature type="region of interest" description="Disordered" evidence="3">
    <location>
        <begin position="67"/>
        <end position="96"/>
    </location>
</feature>
<dbReference type="Proteomes" id="UP000036947">
    <property type="component" value="Unassembled WGS sequence"/>
</dbReference>
<keyword evidence="2" id="KW-0539">Nucleus</keyword>
<evidence type="ECO:0000256" key="1">
    <source>
        <dbReference type="ARBA" id="ARBA00022723"/>
    </source>
</evidence>
<evidence type="ECO:0000256" key="2">
    <source>
        <dbReference type="ARBA" id="ARBA00023242"/>
    </source>
</evidence>
<dbReference type="InterPro" id="IPR001138">
    <property type="entry name" value="Zn2Cys6_DnaBD"/>
</dbReference>
<feature type="domain" description="Zn(2)-C6 fungal-type" evidence="4">
    <location>
        <begin position="25"/>
        <end position="59"/>
    </location>
</feature>
<dbReference type="PROSITE" id="PS50048">
    <property type="entry name" value="ZN2_CY6_FUNGAL_2"/>
    <property type="match status" value="1"/>
</dbReference>
<proteinExistence type="predicted"/>
<dbReference type="GO" id="GO:0000981">
    <property type="term" value="F:DNA-binding transcription factor activity, RNA polymerase II-specific"/>
    <property type="evidence" value="ECO:0007669"/>
    <property type="project" value="InterPro"/>
</dbReference>
<keyword evidence="1" id="KW-0479">Metal-binding</keyword>
<evidence type="ECO:0000259" key="4">
    <source>
        <dbReference type="PROSITE" id="PS50048"/>
    </source>
</evidence>
<dbReference type="InterPro" id="IPR052761">
    <property type="entry name" value="Fungal_Detox/Toxin_TFs"/>
</dbReference>
<feature type="region of interest" description="Disordered" evidence="3">
    <location>
        <begin position="1"/>
        <end position="20"/>
    </location>
</feature>
<dbReference type="InterPro" id="IPR007219">
    <property type="entry name" value="XnlR_reg_dom"/>
</dbReference>
<dbReference type="SMART" id="SM00066">
    <property type="entry name" value="GAL4"/>
    <property type="match status" value="1"/>
</dbReference>
<dbReference type="AlphaFoldDB" id="A0A0L0NAJ5"/>
<evidence type="ECO:0000256" key="3">
    <source>
        <dbReference type="SAM" id="MobiDB-lite"/>
    </source>
</evidence>
<protein>
    <submittedName>
        <fullName evidence="5">Cutinase transcription factor 1 beta</fullName>
    </submittedName>
</protein>
<dbReference type="Pfam" id="PF00172">
    <property type="entry name" value="Zn_clus"/>
    <property type="match status" value="1"/>
</dbReference>
<dbReference type="InterPro" id="IPR036864">
    <property type="entry name" value="Zn2-C6_fun-type_DNA-bd_sf"/>
</dbReference>
<sequence>MNTSGSEPLRAPGETGKRAPKANKACVPCRVRKVKCDAAVIGLPCSSCTSRQCAEDCVLPVRKGRTSLNQSNQSNRSKQSAQSSTSDPLDCQSPRKTEPDLLYLNILNDAVKETTESSRHHTTSSTTYRPTLEDSFTPRNCLWTKLPQLDDIDNEYLVKKGVFDLPPSRHLDALIKTYFDHVYPFAPVINRADFIRGYQSGDCSLFLLCVILTPASIHAPEDVLSACGFATRSAAQESFFSKAKLLHDFAAEDDPLLMLQGSIILCMVILDHSSDRDFGYWFHTAIRLATKLDLRNTYVSYSWIVTLVTRALTAYGLYHRCAREDKPRKALKLYRRIWWALYSLDIFHVFVNTRRSRLLENTSTIKLMTEDDWEAEDVSETSSGLLSPVTPQQRASPFVHCELSRIFEKCLSIVKNRPQQDPRQMMHQLDAWRKSLATKMHVGGNTGTDVYYLNIQAMSYRFECILCRLIRHCWQESQHADWCEWAKQRLRSAILELDTIAMRVLASGTIQDFPMSFVTTIPALLALHIESALDPAETDLVRSMARISISQTMLVLTQGKEIPALKRALPVFEEILAKKNLYLVPPNIPGQVPAQSQSQDNSRADAYALPHTQVSVAPSQLEQCENNPLLYGDLLEFDFIDDWRLGKWISPVDVDMVSQERAE</sequence>
<dbReference type="CDD" id="cd00067">
    <property type="entry name" value="GAL4"/>
    <property type="match status" value="1"/>
</dbReference>
<gene>
    <name evidence="5" type="ORF">TOPH_04425</name>
</gene>
<feature type="compositionally biased region" description="Low complexity" evidence="3">
    <location>
        <begin position="67"/>
        <end position="86"/>
    </location>
</feature>
<name>A0A0L0NAJ5_TOLOC</name>
<dbReference type="PROSITE" id="PS00463">
    <property type="entry name" value="ZN2_CY6_FUNGAL_1"/>
    <property type="match status" value="1"/>
</dbReference>
<evidence type="ECO:0000313" key="6">
    <source>
        <dbReference type="Proteomes" id="UP000036947"/>
    </source>
</evidence>
<keyword evidence="6" id="KW-1185">Reference proteome</keyword>
<dbReference type="OrthoDB" id="5121955at2759"/>